<gene>
    <name evidence="2" type="ORF">SNE40_019162</name>
</gene>
<evidence type="ECO:0000313" key="3">
    <source>
        <dbReference type="Proteomes" id="UP001347796"/>
    </source>
</evidence>
<evidence type="ECO:0000256" key="1">
    <source>
        <dbReference type="SAM" id="SignalP"/>
    </source>
</evidence>
<sequence>MAWVLILLFCVSFITEVVGDAKYPITASWFKDRFSSKEWDGALEEFQSQGGDTVWLRAPQVVIRSKEDLQRDPSFVWCGSYKSSTGVLGKKCYDEAEEELSAKGLNVTTFLTFNYEENFSDALLMCPEYDRKIESSRIYYRIVLPLVKLDEGKPCKIPANTPVAVMFTSFAGTDPHELLVASAATRNMSVYFGLPAFPSQAGVGFATELAEAYYTWVYRMLMEQKQRYSQPISPLSTKLLPTYNTIVGYYSTDECCLGQVTSDSMFLDLYKRLGVIVHNFDKLFVISPYVNLNMAMVNLTKEQHVAGFELVAQVGVIDVIAVQEGRGAGKGCYYWDTERDLRVEDVDPVLDEVIHYINPTIRKGVTYREAFTSSNQEVFRAFSEVRDNMVKSGNRFEFWLNVEAFEYLRDDPCLPVDIQGSGMAELLDRTSKARIDRALTVAGAFTQKIISFAWDSGYTCVSNNYNESLAATIRQNIEQPIVSNCSFHSANNQSVVIIGYNLAGLMQTFEVDYPTRDGKREHCELYGYYFELDYGIENDRVSSLEYTQLFDVPDVYTNLAPKGYVKVQPKGSNNYCIFVYDYGTLSNNKT</sequence>
<proteinExistence type="predicted"/>
<dbReference type="AlphaFoldDB" id="A0AAN8JA24"/>
<feature type="chain" id="PRO_5043023883" evidence="1">
    <location>
        <begin position="20"/>
        <end position="590"/>
    </location>
</feature>
<keyword evidence="3" id="KW-1185">Reference proteome</keyword>
<dbReference type="EMBL" id="JAZGQO010000014">
    <property type="protein sequence ID" value="KAK6170868.1"/>
    <property type="molecule type" value="Genomic_DNA"/>
</dbReference>
<accession>A0AAN8JA24</accession>
<organism evidence="2 3">
    <name type="scientific">Patella caerulea</name>
    <name type="common">Rayed Mediterranean limpet</name>
    <dbReference type="NCBI Taxonomy" id="87958"/>
    <lineage>
        <taxon>Eukaryota</taxon>
        <taxon>Metazoa</taxon>
        <taxon>Spiralia</taxon>
        <taxon>Lophotrochozoa</taxon>
        <taxon>Mollusca</taxon>
        <taxon>Gastropoda</taxon>
        <taxon>Patellogastropoda</taxon>
        <taxon>Patelloidea</taxon>
        <taxon>Patellidae</taxon>
        <taxon>Patella</taxon>
    </lineage>
</organism>
<comment type="caution">
    <text evidence="2">The sequence shown here is derived from an EMBL/GenBank/DDBJ whole genome shotgun (WGS) entry which is preliminary data.</text>
</comment>
<reference evidence="2 3" key="1">
    <citation type="submission" date="2024-01" db="EMBL/GenBank/DDBJ databases">
        <title>The genome of the rayed Mediterranean limpet Patella caerulea (Linnaeus, 1758).</title>
        <authorList>
            <person name="Anh-Thu Weber A."/>
            <person name="Halstead-Nussloch G."/>
        </authorList>
    </citation>
    <scope>NUCLEOTIDE SEQUENCE [LARGE SCALE GENOMIC DNA]</scope>
    <source>
        <strain evidence="2">AATW-2023a</strain>
        <tissue evidence="2">Whole specimen</tissue>
    </source>
</reference>
<dbReference type="Gene3D" id="3.20.20.80">
    <property type="entry name" value="Glycosidases"/>
    <property type="match status" value="1"/>
</dbReference>
<protein>
    <submittedName>
        <fullName evidence="2">Uncharacterized protein</fullName>
    </submittedName>
</protein>
<keyword evidence="1" id="KW-0732">Signal</keyword>
<feature type="signal peptide" evidence="1">
    <location>
        <begin position="1"/>
        <end position="19"/>
    </location>
</feature>
<evidence type="ECO:0000313" key="2">
    <source>
        <dbReference type="EMBL" id="KAK6170868.1"/>
    </source>
</evidence>
<dbReference type="Proteomes" id="UP001347796">
    <property type="component" value="Unassembled WGS sequence"/>
</dbReference>
<name>A0AAN8JA24_PATCE</name>